<feature type="domain" description="SET" evidence="2">
    <location>
        <begin position="179"/>
        <end position="293"/>
    </location>
</feature>
<dbReference type="EMBL" id="VUJU01009049">
    <property type="protein sequence ID" value="KAF0722617.1"/>
    <property type="molecule type" value="Genomic_DNA"/>
</dbReference>
<evidence type="ECO:0000313" key="4">
    <source>
        <dbReference type="Proteomes" id="UP000478052"/>
    </source>
</evidence>
<name>A0A6G0W6G1_APHCR</name>
<dbReference type="GO" id="GO:0005634">
    <property type="term" value="C:nucleus"/>
    <property type="evidence" value="ECO:0007669"/>
    <property type="project" value="TreeGrafter"/>
</dbReference>
<dbReference type="SUPFAM" id="SSF82199">
    <property type="entry name" value="SET domain"/>
    <property type="match status" value="1"/>
</dbReference>
<dbReference type="PROSITE" id="PS50280">
    <property type="entry name" value="SET"/>
    <property type="match status" value="1"/>
</dbReference>
<feature type="compositionally biased region" description="Low complexity" evidence="1">
    <location>
        <begin position="390"/>
        <end position="417"/>
    </location>
</feature>
<dbReference type="InterPro" id="IPR039977">
    <property type="entry name" value="Suv4-20/Set9"/>
</dbReference>
<gene>
    <name evidence="3" type="ORF">FWK35_00030197</name>
</gene>
<evidence type="ECO:0000256" key="1">
    <source>
        <dbReference type="SAM" id="MobiDB-lite"/>
    </source>
</evidence>
<feature type="compositionally biased region" description="Basic and acidic residues" evidence="1">
    <location>
        <begin position="360"/>
        <end position="384"/>
    </location>
</feature>
<comment type="caution">
    <text evidence="3">The sequence shown here is derived from an EMBL/GenBank/DDBJ whole genome shotgun (WGS) entry which is preliminary data.</text>
</comment>
<keyword evidence="3" id="KW-0489">Methyltransferase</keyword>
<dbReference type="GO" id="GO:0032259">
    <property type="term" value="P:methylation"/>
    <property type="evidence" value="ECO:0007669"/>
    <property type="project" value="UniProtKB-KW"/>
</dbReference>
<dbReference type="SMART" id="SM00317">
    <property type="entry name" value="SET"/>
    <property type="match status" value="1"/>
</dbReference>
<dbReference type="OrthoDB" id="6627536at2759"/>
<dbReference type="CDD" id="cd10524">
    <property type="entry name" value="SET_Suv4-20-like"/>
    <property type="match status" value="1"/>
</dbReference>
<protein>
    <submittedName>
        <fullName evidence="3">Histone-lysine N-methyltransferase set9-like</fullName>
    </submittedName>
</protein>
<evidence type="ECO:0000259" key="2">
    <source>
        <dbReference type="PROSITE" id="PS50280"/>
    </source>
</evidence>
<feature type="non-terminal residue" evidence="3">
    <location>
        <position position="1"/>
    </location>
</feature>
<dbReference type="PANTHER" id="PTHR12977:SF4">
    <property type="entry name" value="HISTONE-LYSINE N-METHYLTRANSFERASE KMT5B"/>
    <property type="match status" value="1"/>
</dbReference>
<feature type="non-terminal residue" evidence="3">
    <location>
        <position position="432"/>
    </location>
</feature>
<keyword evidence="4" id="KW-1185">Reference proteome</keyword>
<dbReference type="Proteomes" id="UP000478052">
    <property type="component" value="Unassembled WGS sequence"/>
</dbReference>
<accession>A0A6G0W6G1</accession>
<dbReference type="InterPro" id="IPR001214">
    <property type="entry name" value="SET_dom"/>
</dbReference>
<reference evidence="3 4" key="1">
    <citation type="submission" date="2019-08" db="EMBL/GenBank/DDBJ databases">
        <title>Whole genome of Aphis craccivora.</title>
        <authorList>
            <person name="Voronova N.V."/>
            <person name="Shulinski R.S."/>
            <person name="Bandarenka Y.V."/>
            <person name="Zhorov D.G."/>
            <person name="Warner D."/>
        </authorList>
    </citation>
    <scope>NUCLEOTIDE SEQUENCE [LARGE SCALE GENOMIC DNA]</scope>
    <source>
        <strain evidence="3">180601</strain>
        <tissue evidence="3">Whole Body</tissue>
    </source>
</reference>
<feature type="region of interest" description="Disordered" evidence="1">
    <location>
        <begin position="359"/>
        <end position="432"/>
    </location>
</feature>
<dbReference type="AlphaFoldDB" id="A0A6G0W6G1"/>
<dbReference type="GO" id="GO:0042799">
    <property type="term" value="F:histone H4K20 methyltransferase activity"/>
    <property type="evidence" value="ECO:0007669"/>
    <property type="project" value="TreeGrafter"/>
</dbReference>
<keyword evidence="3" id="KW-0808">Transferase</keyword>
<sequence>RTHHLINNSFAFIKIRFRVPTERRRRVRFSPSFSKNRVLPPSRASDLPRQTSRCERAWRSRDFDSYSDFFDFRDVLKLSETSDLPVDDVFAFPAKFVVAAEPVVRSPTRSDCPSRTRTPRSLFAGTAPRLNMHISWAATSVSRRLNQPHFSGLIFFIPVFKTIEATHRKFYKTSVSAEYRIEYKLCDYLPDHDKYDSVIVMSRSFIDKNTVLHEVSGHHFQLDQDLIVPGVNDFSLIYSGRSKKSMHVLLGPISFVNHSCLPNSKFIPNDGGRICLVTLKKIIPGDEITVSYSTEYFGDENDQCLCDLCSVAFSVVKYLCNKVVTHCFDDIESAVYDVSCDTEELTQAADDALSALPGKVYDHSSHHRDDDDNDSSSHDEKEDVAGTSRVVVPAEPVVVDHLGVHSSSHSSSSSSVDSSDDDYNPIVAAHNK</sequence>
<dbReference type="Gene3D" id="2.170.270.10">
    <property type="entry name" value="SET domain"/>
    <property type="match status" value="1"/>
</dbReference>
<dbReference type="PANTHER" id="PTHR12977">
    <property type="entry name" value="SUPPRESSOR OF VARIEGATION 4-20-RELATED"/>
    <property type="match status" value="1"/>
</dbReference>
<proteinExistence type="predicted"/>
<evidence type="ECO:0000313" key="3">
    <source>
        <dbReference type="EMBL" id="KAF0722617.1"/>
    </source>
</evidence>
<dbReference type="Pfam" id="PF00856">
    <property type="entry name" value="SET"/>
    <property type="match status" value="1"/>
</dbReference>
<dbReference type="InterPro" id="IPR046341">
    <property type="entry name" value="SET_dom_sf"/>
</dbReference>
<organism evidence="3 4">
    <name type="scientific">Aphis craccivora</name>
    <name type="common">Cowpea aphid</name>
    <dbReference type="NCBI Taxonomy" id="307492"/>
    <lineage>
        <taxon>Eukaryota</taxon>
        <taxon>Metazoa</taxon>
        <taxon>Ecdysozoa</taxon>
        <taxon>Arthropoda</taxon>
        <taxon>Hexapoda</taxon>
        <taxon>Insecta</taxon>
        <taxon>Pterygota</taxon>
        <taxon>Neoptera</taxon>
        <taxon>Paraneoptera</taxon>
        <taxon>Hemiptera</taxon>
        <taxon>Sternorrhyncha</taxon>
        <taxon>Aphidomorpha</taxon>
        <taxon>Aphidoidea</taxon>
        <taxon>Aphididae</taxon>
        <taxon>Aphidini</taxon>
        <taxon>Aphis</taxon>
        <taxon>Aphis</taxon>
    </lineage>
</organism>